<proteinExistence type="inferred from homology"/>
<dbReference type="GO" id="GO:0005524">
    <property type="term" value="F:ATP binding"/>
    <property type="evidence" value="ECO:0007669"/>
    <property type="project" value="UniProtKB-KW"/>
</dbReference>
<evidence type="ECO:0000256" key="4">
    <source>
        <dbReference type="ARBA" id="ARBA00011296"/>
    </source>
</evidence>
<protein>
    <recommendedName>
        <fullName evidence="12">Type I restriction enzyme endonuclease subunit</fullName>
        <shortName evidence="12">R protein</shortName>
        <ecNumber evidence="12">3.1.21.3</ecNumber>
    </recommendedName>
    <alternativeName>
        <fullName evidence="12">Type-1 restriction enzyme R protein</fullName>
    </alternativeName>
</protein>
<dbReference type="Pfam" id="PF12008">
    <property type="entry name" value="EcoR124_C"/>
    <property type="match status" value="1"/>
</dbReference>
<feature type="domain" description="Helicase ATP-binding" evidence="14">
    <location>
        <begin position="521"/>
        <end position="726"/>
    </location>
</feature>
<comment type="similarity">
    <text evidence="2 12">Belongs to the HsdR family.</text>
</comment>
<dbReference type="InterPro" id="IPR000055">
    <property type="entry name" value="Restrct_endonuc_typeI_TRD"/>
</dbReference>
<dbReference type="InterPro" id="IPR014001">
    <property type="entry name" value="Helicase_ATP-bd"/>
</dbReference>
<keyword evidence="7 12" id="KW-0680">Restriction system</keyword>
<keyword evidence="9 12" id="KW-0378">Hydrolase</keyword>
<dbReference type="InterPro" id="IPR027417">
    <property type="entry name" value="P-loop_NTPase"/>
</dbReference>
<dbReference type="InterPro" id="IPR051268">
    <property type="entry name" value="Type-I_R_enzyme_R_subunit"/>
</dbReference>
<dbReference type="Pfam" id="PF04313">
    <property type="entry name" value="HSDR_N"/>
    <property type="match status" value="1"/>
</dbReference>
<evidence type="ECO:0000256" key="12">
    <source>
        <dbReference type="RuleBase" id="RU364115"/>
    </source>
</evidence>
<evidence type="ECO:0000256" key="9">
    <source>
        <dbReference type="ARBA" id="ARBA00022801"/>
    </source>
</evidence>
<keyword evidence="16" id="KW-1185">Reference proteome</keyword>
<evidence type="ECO:0000256" key="1">
    <source>
        <dbReference type="ARBA" id="ARBA00000851"/>
    </source>
</evidence>
<dbReference type="CDD" id="cd22332">
    <property type="entry name" value="HsdR_N"/>
    <property type="match status" value="1"/>
</dbReference>
<keyword evidence="6 12" id="KW-0547">Nucleotide-binding</keyword>
<evidence type="ECO:0000256" key="13">
    <source>
        <dbReference type="SAM" id="Coils"/>
    </source>
</evidence>
<dbReference type="GO" id="GO:0009307">
    <property type="term" value="P:DNA restriction-modification system"/>
    <property type="evidence" value="ECO:0007669"/>
    <property type="project" value="UniProtKB-KW"/>
</dbReference>
<dbReference type="GO" id="GO:0003677">
    <property type="term" value="F:DNA binding"/>
    <property type="evidence" value="ECO:0007669"/>
    <property type="project" value="UniProtKB-KW"/>
</dbReference>
<comment type="caution">
    <text evidence="15">The sequence shown here is derived from an EMBL/GenBank/DDBJ whole genome shotgun (WGS) entry which is preliminary data.</text>
</comment>
<organism evidence="15 16">
    <name type="scientific">Selenomonas ruminis</name>
    <dbReference type="NCBI Taxonomy" id="2593411"/>
    <lineage>
        <taxon>Bacteria</taxon>
        <taxon>Bacillati</taxon>
        <taxon>Bacillota</taxon>
        <taxon>Negativicutes</taxon>
        <taxon>Selenomonadales</taxon>
        <taxon>Selenomonadaceae</taxon>
        <taxon>Selenomonas</taxon>
    </lineage>
</organism>
<dbReference type="InterPro" id="IPR040980">
    <property type="entry name" value="SWI2_SNF2"/>
</dbReference>
<evidence type="ECO:0000256" key="8">
    <source>
        <dbReference type="ARBA" id="ARBA00022759"/>
    </source>
</evidence>
<dbReference type="InterPro" id="IPR004473">
    <property type="entry name" value="Restrct_endonuc_typeI_HsdR"/>
</dbReference>
<accession>A0A5D6VZW0</accession>
<keyword evidence="11 12" id="KW-0238">DNA-binding</keyword>
<evidence type="ECO:0000256" key="3">
    <source>
        <dbReference type="ARBA" id="ARBA00010923"/>
    </source>
</evidence>
<dbReference type="InterPro" id="IPR044946">
    <property type="entry name" value="Restrct_endonuc_typeI_TRD_sf"/>
</dbReference>
<dbReference type="SMART" id="SM00487">
    <property type="entry name" value="DEXDc"/>
    <property type="match status" value="1"/>
</dbReference>
<dbReference type="Proteomes" id="UP000323646">
    <property type="component" value="Unassembled WGS sequence"/>
</dbReference>
<comment type="catalytic activity">
    <reaction evidence="1 12">
        <text>Endonucleolytic cleavage of DNA to give random double-stranded fragments with terminal 5'-phosphates, ATP is simultaneously hydrolyzed.</text>
        <dbReference type="EC" id="3.1.21.3"/>
    </reaction>
</comment>
<evidence type="ECO:0000256" key="11">
    <source>
        <dbReference type="ARBA" id="ARBA00023125"/>
    </source>
</evidence>
<name>A0A5D6VZW0_9FIRM</name>
<evidence type="ECO:0000256" key="6">
    <source>
        <dbReference type="ARBA" id="ARBA00022741"/>
    </source>
</evidence>
<dbReference type="NCBIfam" id="TIGR00348">
    <property type="entry name" value="hsdR"/>
    <property type="match status" value="1"/>
</dbReference>
<feature type="coiled-coil region" evidence="13">
    <location>
        <begin position="747"/>
        <end position="774"/>
    </location>
</feature>
<comment type="function">
    <text evidence="12">Subunit R is required for both nuclease and ATPase activities, but not for modification.</text>
</comment>
<keyword evidence="13" id="KW-0175">Coiled coil</keyword>
<comment type="subunit">
    <text evidence="4 12">The type I restriction/modification system is composed of three polypeptides R, M and S.</text>
</comment>
<dbReference type="InterPro" id="IPR055180">
    <property type="entry name" value="HsdR_RecA-like_helicase_dom_2"/>
</dbReference>
<dbReference type="Pfam" id="PF22679">
    <property type="entry name" value="T1R_D3-like"/>
    <property type="match status" value="1"/>
</dbReference>
<dbReference type="SUPFAM" id="SSF52540">
    <property type="entry name" value="P-loop containing nucleoside triphosphate hydrolases"/>
    <property type="match status" value="2"/>
</dbReference>
<dbReference type="Gene3D" id="3.90.1570.50">
    <property type="match status" value="1"/>
</dbReference>
<keyword evidence="8" id="KW-0255">Endonuclease</keyword>
<sequence length="1315" mass="151823">MLKNDFDEDFLIAYSNSSDYRKIISAEKNGSTQVHIRNGEFLNIDIPLPSYDEQNKIGATIKNLDNLIALHERKWNYVICHDFNYTWEQRKLGDVAEVNPKSVLPEEFEYVDLESVVGTEIIAHRTESKESAPSRAQRLAKAGDVFYQTVRPYQKNNCLFEGAEESYVFSTGYAQLRPHGDSYLLLTMLQRDDFVNNVMERCTGTSYPAINANVLADFTVSYPADVQEQAKIGQHFKNLDNLITLHEWEFSATKKYELGDVFVMEFASEKEFEDALIVALQRHGWGDEVLEYPTEQELLQNWADILLGNNRDINRLNNFPLTADEMKQILDQLKGKTPLELNQFINGKYIQIRRTNPDDKLHYGKDVSLKIYDPLEIAAGQTRYQIARQPKIARRDKILQDRRGDLLLLINGMPLFHIELKRSGVPVTEACNQIKKYYHEGIFSGILSLVQIFVAMNPRETLYFANPGTEDNFNPDFYFHWADFNNEPVNDWQKIASQLISIPEAHQLIGFYTIADTMDGILKVMRSYQQYATQKILNRVQGHDWEQPNQRGGHIWHTTGSGKTMTSFKSAQLIVDCGFADKVVFLLDRIELSTQSLRLYKAFAGDSIEVQDTEDTMTLITKLASDNPNDSLIVSSLQKMGTLREDSEILAKRSREIEKINALRLVFIVDECHRSTFGEMMNTAKEVFPHALFFGFTGTPVFEENEKVNSTTTDIFGDELHRYTIVDGIRDKNVLGFDPVMVKVYKDKDLRQQVALLEAKANSVEEAVADAKKSKVYYKFMNPQEVSMAGTMGEDGNYHKGIEDYIPKAQYEEDKYQYKVVEHMLEDWLTTSRNGKFHGIFATSSIPEAMRYYRKFKERAPHLHIAGLFDPTIDNKGKSIEKEDGLKEMLEDYNEMFGMNFDIASYANYKKDVASRLAHKVPYKHINEENRLDLLIVVNQMLTGFDSKWVNRLYLDKVLVYQNLIQAISRTNRLFNINEKPFGQIYYYRMPHTMHRNIEDAVKLYSGDRPRGLFVDHLADNILHMNDRYREMKELFVKAGIPDMDRLPEDNAAKGKFAKLFREFSNYYQAAQIQGFNWKQTEYEDVDPLDDRVNNVIHVEVSREQYEILAQRYKELRKPTDGEGEPEEVTFDIDPYLSEQETGIIDYNYMNSRFVKWMKQLHDPNVPDEVQEQTLAELHKSFAFLSQADQKLANLFLGDVKSGDAEIREGWTLQDYIAHYAVSTQKSQVEKIVSYLGCDEKMLLGFLETEVTEANIDNYGRFSALKDSIVTEQAGRYFASAIGREVKLKEINRLADVMLRKFVLSGGQEILEPKK</sequence>
<dbReference type="CDD" id="cd18800">
    <property type="entry name" value="SF2_C_EcoR124I-like"/>
    <property type="match status" value="1"/>
</dbReference>
<evidence type="ECO:0000256" key="7">
    <source>
        <dbReference type="ARBA" id="ARBA00022747"/>
    </source>
</evidence>
<evidence type="ECO:0000259" key="14">
    <source>
        <dbReference type="SMART" id="SM00487"/>
    </source>
</evidence>
<dbReference type="EC" id="3.1.21.3" evidence="12"/>
<keyword evidence="10 12" id="KW-0067">ATP-binding</keyword>
<gene>
    <name evidence="15" type="ORF">FZ040_09900</name>
</gene>
<dbReference type="InterPro" id="IPR022625">
    <property type="entry name" value="TypeI_RM_Rsu_C"/>
</dbReference>
<evidence type="ECO:0000313" key="15">
    <source>
        <dbReference type="EMBL" id="TYZ21701.1"/>
    </source>
</evidence>
<evidence type="ECO:0000313" key="16">
    <source>
        <dbReference type="Proteomes" id="UP000323646"/>
    </source>
</evidence>
<keyword evidence="5" id="KW-0540">Nuclease</keyword>
<dbReference type="InterPro" id="IPR007409">
    <property type="entry name" value="Restrct_endonuc_type1_HsdR_N"/>
</dbReference>
<evidence type="ECO:0000256" key="10">
    <source>
        <dbReference type="ARBA" id="ARBA00022840"/>
    </source>
</evidence>
<evidence type="ECO:0000256" key="5">
    <source>
        <dbReference type="ARBA" id="ARBA00022722"/>
    </source>
</evidence>
<dbReference type="Gene3D" id="3.40.50.300">
    <property type="entry name" value="P-loop containing nucleotide triphosphate hydrolases"/>
    <property type="match status" value="2"/>
</dbReference>
<dbReference type="EMBL" id="VTOY01000008">
    <property type="protein sequence ID" value="TYZ21701.1"/>
    <property type="molecule type" value="Genomic_DNA"/>
</dbReference>
<comment type="similarity">
    <text evidence="3">Belongs to the type-I restriction system S methylase family.</text>
</comment>
<dbReference type="PANTHER" id="PTHR30195:SF16">
    <property type="entry name" value="TYPE I RESTRICTION ENZYME ENDONUCLEASE SUBUNIT"/>
    <property type="match status" value="1"/>
</dbReference>
<dbReference type="PANTHER" id="PTHR30195">
    <property type="entry name" value="TYPE I SITE-SPECIFIC DEOXYRIBONUCLEASE PROTEIN SUBUNIT M AND R"/>
    <property type="match status" value="1"/>
</dbReference>
<dbReference type="SUPFAM" id="SSF116734">
    <property type="entry name" value="DNA methylase specificity domain"/>
    <property type="match status" value="2"/>
</dbReference>
<dbReference type="GO" id="GO:0009035">
    <property type="term" value="F:type I site-specific deoxyribonuclease activity"/>
    <property type="evidence" value="ECO:0007669"/>
    <property type="project" value="UniProtKB-EC"/>
</dbReference>
<evidence type="ECO:0000256" key="2">
    <source>
        <dbReference type="ARBA" id="ARBA00008598"/>
    </source>
</evidence>
<dbReference type="Pfam" id="PF01420">
    <property type="entry name" value="Methylase_S"/>
    <property type="match status" value="2"/>
</dbReference>
<dbReference type="Pfam" id="PF18766">
    <property type="entry name" value="SWI2_SNF2"/>
    <property type="match status" value="1"/>
</dbReference>
<dbReference type="Gene3D" id="3.90.220.20">
    <property type="entry name" value="DNA methylase specificity domains"/>
    <property type="match status" value="2"/>
</dbReference>
<reference evidence="15 16" key="1">
    <citation type="submission" date="2019-08" db="EMBL/GenBank/DDBJ databases">
        <title>Selenomonas sp. mPRGC5 and Selenomonas sp. mPRGC8 isolated from ruminal fluid of dairy goat (Capra hircus).</title>
        <authorList>
            <person name="Poothong S."/>
            <person name="Nuengjamnong C."/>
            <person name="Tanasupawat S."/>
        </authorList>
    </citation>
    <scope>NUCLEOTIDE SEQUENCE [LARGE SCALE GENOMIC DNA]</scope>
    <source>
        <strain evidence="16">mPRGC5</strain>
    </source>
</reference>